<reference evidence="2" key="1">
    <citation type="submission" date="2023-10" db="EMBL/GenBank/DDBJ databases">
        <authorList>
            <person name="Chen Y."/>
            <person name="Shah S."/>
            <person name="Dougan E. K."/>
            <person name="Thang M."/>
            <person name="Chan C."/>
        </authorList>
    </citation>
    <scope>NUCLEOTIDE SEQUENCE [LARGE SCALE GENOMIC DNA]</scope>
</reference>
<keyword evidence="3" id="KW-1185">Reference proteome</keyword>
<evidence type="ECO:0000313" key="3">
    <source>
        <dbReference type="Proteomes" id="UP001189429"/>
    </source>
</evidence>
<name>A0ABN9VNT7_9DINO</name>
<accession>A0ABN9VNT7</accession>
<evidence type="ECO:0000256" key="1">
    <source>
        <dbReference type="SAM" id="MobiDB-lite"/>
    </source>
</evidence>
<comment type="caution">
    <text evidence="2">The sequence shown here is derived from an EMBL/GenBank/DDBJ whole genome shotgun (WGS) entry which is preliminary data.</text>
</comment>
<protein>
    <recommendedName>
        <fullName evidence="4">Cellulase</fullName>
    </recommendedName>
</protein>
<feature type="region of interest" description="Disordered" evidence="1">
    <location>
        <begin position="139"/>
        <end position="170"/>
    </location>
</feature>
<sequence>MLGLPDARGHRAGYSAVAGNEDLSDCCGAPLCAPSADGGGEACCAVACGGGGGAYDDSAADCDACGCADRGTTVLSYVGPGGEYETTYRYVGGGAGQFGVLRVPGAGPSCCCVLTAPLLLLLLAACLLLLAPRAATSTTTAPPVAVTSRAPPAMPPTTATPPIECGEGEEAQWTERKREWCCDREGKGCPEPEASSRPPVPPALPAETTTPCPIDCGAGYNDLDPLQWVHGWSAAKKGPRTAARCTAGAARPSCRRRPACLPRVSRRSRRRGTTIATPATTIACAAWRSGSSLLSAQCSPPSWTPSLLPPPSLSSFPPFPRPPFPSSPSSPSSTLPFSSSFSSLFLSPKVSWSPKKIRWCCEHRHKGCRGEAAA</sequence>
<proteinExistence type="predicted"/>
<evidence type="ECO:0000313" key="2">
    <source>
        <dbReference type="EMBL" id="CAK0875041.1"/>
    </source>
</evidence>
<dbReference type="EMBL" id="CAUYUJ010017465">
    <property type="protein sequence ID" value="CAK0875041.1"/>
    <property type="molecule type" value="Genomic_DNA"/>
</dbReference>
<feature type="compositionally biased region" description="Low complexity" evidence="1">
    <location>
        <begin position="139"/>
        <end position="151"/>
    </location>
</feature>
<gene>
    <name evidence="2" type="ORF">PCOR1329_LOCUS59782</name>
</gene>
<evidence type="ECO:0008006" key="4">
    <source>
        <dbReference type="Google" id="ProtNLM"/>
    </source>
</evidence>
<dbReference type="Proteomes" id="UP001189429">
    <property type="component" value="Unassembled WGS sequence"/>
</dbReference>
<organism evidence="2 3">
    <name type="scientific">Prorocentrum cordatum</name>
    <dbReference type="NCBI Taxonomy" id="2364126"/>
    <lineage>
        <taxon>Eukaryota</taxon>
        <taxon>Sar</taxon>
        <taxon>Alveolata</taxon>
        <taxon>Dinophyceae</taxon>
        <taxon>Prorocentrales</taxon>
        <taxon>Prorocentraceae</taxon>
        <taxon>Prorocentrum</taxon>
    </lineage>
</organism>